<dbReference type="GO" id="GO:0015293">
    <property type="term" value="F:symporter activity"/>
    <property type="evidence" value="ECO:0007669"/>
    <property type="project" value="UniProtKB-UniRule"/>
</dbReference>
<dbReference type="Proteomes" id="UP000557857">
    <property type="component" value="Unassembled WGS sequence"/>
</dbReference>
<comment type="subcellular location">
    <subcellularLocation>
        <location evidence="9">Cell membrane</location>
        <topology evidence="9">Multi-pass membrane protein</topology>
    </subcellularLocation>
    <subcellularLocation>
        <location evidence="1">Membrane</location>
        <topology evidence="1">Multi-pass membrane protein</topology>
    </subcellularLocation>
</comment>
<sequence>MLEKFLDMSLVQRIGCGILIGIIVGIFLPTWGFIALLGTLFVSCLKAIAPLLVFFLTAASIAKHKMGNETFVKPILGLYLGGTFLAAFVAVITSSIFTVPITLQETASEQAPQNIGTVLSTMLTNVTQNPIQAIIDSNYLGVLFWAVLLGLALRARTEATKEVIDQISVALSQVVQLIISFAPIGILGLVYESIATTGLSGLTEYLQLVLVLVGTMLFVALIIYPLLTFLFIKENPYPLIFFCLKESAISAFFTRSSAANIPINMMLAEKLKLTKESYAISIPLGATINMGGAAVTITVMTLTTVQALGIEASFALKLILSILAALAACGASGVAGGSLLLIPLACSLFGISNDIAMQVVGIGFIIGVIQDSVETALNSSSDLLFTAIGELGARKRNGEDVSIKSRLSELQ</sequence>
<proteinExistence type="inferred from homology"/>
<keyword evidence="4 9" id="KW-0812">Transmembrane</keyword>
<dbReference type="NCBIfam" id="NF010151">
    <property type="entry name" value="PRK13628.1"/>
    <property type="match status" value="1"/>
</dbReference>
<dbReference type="EMBL" id="MSTR01000002">
    <property type="protein sequence ID" value="ONN44286.1"/>
    <property type="molecule type" value="Genomic_DNA"/>
</dbReference>
<feature type="transmembrane region" description="Helical" evidence="9">
    <location>
        <begin position="341"/>
        <end position="369"/>
    </location>
</feature>
<dbReference type="Pfam" id="PF00375">
    <property type="entry name" value="SDF"/>
    <property type="match status" value="1"/>
</dbReference>
<evidence type="ECO:0000256" key="5">
    <source>
        <dbReference type="ARBA" id="ARBA00022847"/>
    </source>
</evidence>
<dbReference type="OrthoDB" id="9768885at2"/>
<dbReference type="PANTHER" id="PTHR42865:SF8">
    <property type="entry name" value="SERINE_THREONINE TRANSPORTER SSTT"/>
    <property type="match status" value="1"/>
</dbReference>
<feature type="transmembrane region" description="Helical" evidence="9">
    <location>
        <begin position="314"/>
        <end position="335"/>
    </location>
</feature>
<evidence type="ECO:0000256" key="3">
    <source>
        <dbReference type="ARBA" id="ARBA00022475"/>
    </source>
</evidence>
<dbReference type="Proteomes" id="UP000189299">
    <property type="component" value="Unassembled WGS sequence"/>
</dbReference>
<dbReference type="EMBL" id="JABCAG010000011">
    <property type="protein sequence ID" value="NMP57878.1"/>
    <property type="molecule type" value="Genomic_DNA"/>
</dbReference>
<reference evidence="10 13" key="2">
    <citation type="submission" date="2020-04" db="EMBL/GenBank/DDBJ databases">
        <authorList>
            <person name="Abaymova A."/>
            <person name="Teymurazov M."/>
            <person name="Tazyna O."/>
            <person name="Chatushin Y."/>
            <person name="Svetoch E."/>
            <person name="Pereligyn V."/>
            <person name="Pohylenko V."/>
            <person name="Platonov M."/>
            <person name="Kartsev N."/>
            <person name="Skryabin Y."/>
            <person name="Sizova A."/>
            <person name="Solomentsev V."/>
            <person name="Kislichkina A."/>
            <person name="Bogun A."/>
        </authorList>
    </citation>
    <scope>NUCLEOTIDE SEQUENCE [LARGE SCALE GENOMIC DNA]</scope>
    <source>
        <strain evidence="10">SCPM-O-B-8398</strain>
        <strain evidence="13">SCPM-O-B-8398 (E28)</strain>
    </source>
</reference>
<comment type="function">
    <text evidence="9">Involved in the import of serine and threonine into the cell, with the concomitant import of sodium (symport system).</text>
</comment>
<keyword evidence="7 9" id="KW-1133">Transmembrane helix</keyword>
<evidence type="ECO:0000256" key="7">
    <source>
        <dbReference type="ARBA" id="ARBA00022989"/>
    </source>
</evidence>
<dbReference type="GO" id="GO:0005886">
    <property type="term" value="C:plasma membrane"/>
    <property type="evidence" value="ECO:0007669"/>
    <property type="project" value="UniProtKB-SubCell"/>
</dbReference>
<evidence type="ECO:0000256" key="4">
    <source>
        <dbReference type="ARBA" id="ARBA00022692"/>
    </source>
</evidence>
<evidence type="ECO:0000313" key="10">
    <source>
        <dbReference type="EMBL" id="NMP57878.1"/>
    </source>
</evidence>
<dbReference type="InterPro" id="IPR001991">
    <property type="entry name" value="Na-dicarboxylate_symporter"/>
</dbReference>
<dbReference type="PRINTS" id="PR00173">
    <property type="entry name" value="EDTRNSPORT"/>
</dbReference>
<keyword evidence="3 9" id="KW-1003">Cell membrane</keyword>
<evidence type="ECO:0000256" key="1">
    <source>
        <dbReference type="ARBA" id="ARBA00004141"/>
    </source>
</evidence>
<feature type="transmembrane region" description="Helical" evidence="9">
    <location>
        <begin position="40"/>
        <end position="62"/>
    </location>
</feature>
<dbReference type="GO" id="GO:0015826">
    <property type="term" value="P:threonine transport"/>
    <property type="evidence" value="ECO:0007669"/>
    <property type="project" value="InterPro"/>
</dbReference>
<dbReference type="RefSeq" id="WP_077151216.1">
    <property type="nucleotide sequence ID" value="NZ_CABMMO010000002.1"/>
</dbReference>
<reference evidence="11 12" key="1">
    <citation type="submission" date="2016-12" db="EMBL/GenBank/DDBJ databases">
        <authorList>
            <person name="Song W.-J."/>
            <person name="Kurnit D.M."/>
        </authorList>
    </citation>
    <scope>NUCLEOTIDE SEQUENCE [LARGE SCALE GENOMIC DNA]</scope>
    <source>
        <strain evidence="11 12">CGB1038-1_S1</strain>
    </source>
</reference>
<comment type="similarity">
    <text evidence="9">Belongs to the dicarboxylate/amino acid:cation symporter (DAACS) (TC 2.A.23) family.</text>
</comment>
<dbReference type="Gene3D" id="1.10.3860.10">
    <property type="entry name" value="Sodium:dicarboxylate symporter"/>
    <property type="match status" value="1"/>
</dbReference>
<comment type="catalytic activity">
    <reaction evidence="9">
        <text>L-serine(in) + Na(+)(in) = L-serine(out) + Na(+)(out)</text>
        <dbReference type="Rhea" id="RHEA:29575"/>
        <dbReference type="ChEBI" id="CHEBI:29101"/>
        <dbReference type="ChEBI" id="CHEBI:33384"/>
    </reaction>
</comment>
<feature type="transmembrane region" description="Helical" evidence="9">
    <location>
        <begin position="131"/>
        <end position="153"/>
    </location>
</feature>
<keyword evidence="6 9" id="KW-0029">Amino-acid transport</keyword>
<keyword evidence="8 9" id="KW-0472">Membrane</keyword>
<dbReference type="SUPFAM" id="SSF118215">
    <property type="entry name" value="Proton glutamate symport protein"/>
    <property type="match status" value="1"/>
</dbReference>
<name>A0A1V2ULC8_ENTMU</name>
<evidence type="ECO:0000256" key="8">
    <source>
        <dbReference type="ARBA" id="ARBA00023136"/>
    </source>
</evidence>
<evidence type="ECO:0000313" key="12">
    <source>
        <dbReference type="Proteomes" id="UP000189299"/>
    </source>
</evidence>
<dbReference type="GO" id="GO:0015171">
    <property type="term" value="F:amino acid transmembrane transporter activity"/>
    <property type="evidence" value="ECO:0007669"/>
    <property type="project" value="UniProtKB-UniRule"/>
</dbReference>
<evidence type="ECO:0000256" key="9">
    <source>
        <dbReference type="HAMAP-Rule" id="MF_01582"/>
    </source>
</evidence>
<dbReference type="PANTHER" id="PTHR42865">
    <property type="entry name" value="PROTON/GLUTAMATE-ASPARTATE SYMPORTER"/>
    <property type="match status" value="1"/>
</dbReference>
<feature type="transmembrane region" description="Helical" evidence="9">
    <location>
        <begin position="74"/>
        <end position="97"/>
    </location>
</feature>
<feature type="transmembrane region" description="Helical" evidence="9">
    <location>
        <begin position="174"/>
        <end position="194"/>
    </location>
</feature>
<organism evidence="11 12">
    <name type="scientific">Enterococcus mundtii</name>
    <dbReference type="NCBI Taxonomy" id="53346"/>
    <lineage>
        <taxon>Bacteria</taxon>
        <taxon>Bacillati</taxon>
        <taxon>Bacillota</taxon>
        <taxon>Bacilli</taxon>
        <taxon>Lactobacillales</taxon>
        <taxon>Enterococcaceae</taxon>
        <taxon>Enterococcus</taxon>
    </lineage>
</organism>
<dbReference type="HAMAP" id="MF_01582">
    <property type="entry name" value="Ser_Thr_transp_SstT"/>
    <property type="match status" value="1"/>
</dbReference>
<evidence type="ECO:0000256" key="2">
    <source>
        <dbReference type="ARBA" id="ARBA00022448"/>
    </source>
</evidence>
<keyword evidence="2 9" id="KW-0813">Transport</keyword>
<evidence type="ECO:0000256" key="6">
    <source>
        <dbReference type="ARBA" id="ARBA00022970"/>
    </source>
</evidence>
<comment type="caution">
    <text evidence="11">The sequence shown here is derived from an EMBL/GenBank/DDBJ whole genome shotgun (WGS) entry which is preliminary data.</text>
</comment>
<dbReference type="AlphaFoldDB" id="A0A1V2ULC8"/>
<feature type="transmembrane region" description="Helical" evidence="9">
    <location>
        <begin position="12"/>
        <end position="34"/>
    </location>
</feature>
<feature type="transmembrane region" description="Helical" evidence="9">
    <location>
        <begin position="278"/>
        <end position="302"/>
    </location>
</feature>
<feature type="transmembrane region" description="Helical" evidence="9">
    <location>
        <begin position="206"/>
        <end position="232"/>
    </location>
</feature>
<evidence type="ECO:0000313" key="11">
    <source>
        <dbReference type="EMBL" id="ONN44286.1"/>
    </source>
</evidence>
<gene>
    <name evidence="9 10" type="primary">sstT</name>
    <name evidence="11" type="ORF">BTN92_02365</name>
    <name evidence="10" type="ORF">HI921_05260</name>
</gene>
<dbReference type="GO" id="GO:0032329">
    <property type="term" value="P:serine transport"/>
    <property type="evidence" value="ECO:0007669"/>
    <property type="project" value="InterPro"/>
</dbReference>
<accession>A0A1V2ULC8</accession>
<protein>
    <recommendedName>
        <fullName evidence="9">Serine/threonine transporter SstT</fullName>
    </recommendedName>
    <alternativeName>
        <fullName evidence="9">Na(+)/serine-threonine symporter</fullName>
    </alternativeName>
</protein>
<dbReference type="InterPro" id="IPR036458">
    <property type="entry name" value="Na:dicarbo_symporter_sf"/>
</dbReference>
<keyword evidence="5 9" id="KW-0769">Symport</keyword>
<dbReference type="InterPro" id="IPR023025">
    <property type="entry name" value="Ser_Thr_transp_SstT"/>
</dbReference>
<evidence type="ECO:0000313" key="13">
    <source>
        <dbReference type="Proteomes" id="UP000557857"/>
    </source>
</evidence>
<comment type="catalytic activity">
    <reaction evidence="9">
        <text>L-threonine(in) + Na(+)(in) = L-threonine(out) + Na(+)(out)</text>
        <dbReference type="Rhea" id="RHEA:69999"/>
        <dbReference type="ChEBI" id="CHEBI:29101"/>
        <dbReference type="ChEBI" id="CHEBI:57926"/>
    </reaction>
</comment>